<dbReference type="InterPro" id="IPR050763">
    <property type="entry name" value="ABC_transporter_ATP-binding"/>
</dbReference>
<keyword evidence="5" id="KW-0067">ATP-binding</keyword>
<dbReference type="PANTHER" id="PTHR42711">
    <property type="entry name" value="ABC TRANSPORTER ATP-BINDING PROTEIN"/>
    <property type="match status" value="1"/>
</dbReference>
<dbReference type="PANTHER" id="PTHR42711:SF5">
    <property type="entry name" value="ABC TRANSPORTER ATP-BINDING PROTEIN NATA"/>
    <property type="match status" value="1"/>
</dbReference>
<evidence type="ECO:0000313" key="8">
    <source>
        <dbReference type="EMBL" id="GGO47228.1"/>
    </source>
</evidence>
<evidence type="ECO:0000256" key="3">
    <source>
        <dbReference type="ARBA" id="ARBA00022448"/>
    </source>
</evidence>
<evidence type="ECO:0000256" key="5">
    <source>
        <dbReference type="ARBA" id="ARBA00022840"/>
    </source>
</evidence>
<comment type="subcellular location">
    <subcellularLocation>
        <location evidence="1">Cell membrane</location>
        <topology evidence="1">Peripheral membrane protein</topology>
    </subcellularLocation>
</comment>
<sequence length="318" mass="35058">MITASGLSRTFKVKDGLVHAVRSLDLDVAEGEFVAFLGPNGAGKSTSLRMLTTLLPPTSGRASVVGRDIRTDAVEIRKNIGYIGQGNGSGNEIRVVDELTSHARYYGMSRRAARARAHELIGAMGLKGMEKRVAERLSGGQRRRVDIALGLMHSPRLLFLDEPSSGLDPHNRAMVWEHIRGLHRDGMTMFLTTHYLDEADRLADRVIVVDQGRVIADDTPERLKADQAGDLITFTTEHDADAVLVAHHAERVTTRERVTVDGRQIRVRVAHGDELLPAFLRHLDALEIKVRGVTLDRPTLDDVFLSITGRSLEEADAQ</sequence>
<comment type="caution">
    <text evidence="8">The sequence shown here is derived from an EMBL/GenBank/DDBJ whole genome shotgun (WGS) entry which is preliminary data.</text>
</comment>
<dbReference type="RefSeq" id="WP_189174996.1">
    <property type="nucleotide sequence ID" value="NZ_BMNG01000008.1"/>
</dbReference>
<protein>
    <submittedName>
        <fullName evidence="8">ABC transporter</fullName>
    </submittedName>
</protein>
<dbReference type="InterPro" id="IPR017871">
    <property type="entry name" value="ABC_transporter-like_CS"/>
</dbReference>
<comment type="similarity">
    <text evidence="2">Belongs to the ABC transporter superfamily.</text>
</comment>
<evidence type="ECO:0000256" key="6">
    <source>
        <dbReference type="ARBA" id="ARBA00023251"/>
    </source>
</evidence>
<name>A0ABQ2M5U9_9ACTN</name>
<dbReference type="InterPro" id="IPR027417">
    <property type="entry name" value="P-loop_NTPase"/>
</dbReference>
<keyword evidence="9" id="KW-1185">Reference proteome</keyword>
<evidence type="ECO:0000259" key="7">
    <source>
        <dbReference type="PROSITE" id="PS50893"/>
    </source>
</evidence>
<dbReference type="PROSITE" id="PS00211">
    <property type="entry name" value="ABC_TRANSPORTER_1"/>
    <property type="match status" value="1"/>
</dbReference>
<feature type="domain" description="ABC transporter" evidence="7">
    <location>
        <begin position="2"/>
        <end position="236"/>
    </location>
</feature>
<keyword evidence="3" id="KW-0813">Transport</keyword>
<keyword evidence="4" id="KW-0547">Nucleotide-binding</keyword>
<evidence type="ECO:0000256" key="2">
    <source>
        <dbReference type="ARBA" id="ARBA00005417"/>
    </source>
</evidence>
<evidence type="ECO:0000313" key="9">
    <source>
        <dbReference type="Proteomes" id="UP000656881"/>
    </source>
</evidence>
<dbReference type="Pfam" id="PF13732">
    <property type="entry name" value="DrrA1-3_C"/>
    <property type="match status" value="1"/>
</dbReference>
<dbReference type="InterPro" id="IPR025302">
    <property type="entry name" value="DrrA1/2-like_C"/>
</dbReference>
<dbReference type="Gene3D" id="3.40.50.300">
    <property type="entry name" value="P-loop containing nucleotide triphosphate hydrolases"/>
    <property type="match status" value="1"/>
</dbReference>
<dbReference type="InterPro" id="IPR003593">
    <property type="entry name" value="AAA+_ATPase"/>
</dbReference>
<dbReference type="InterPro" id="IPR003439">
    <property type="entry name" value="ABC_transporter-like_ATP-bd"/>
</dbReference>
<dbReference type="SUPFAM" id="SSF52540">
    <property type="entry name" value="P-loop containing nucleoside triphosphate hydrolases"/>
    <property type="match status" value="1"/>
</dbReference>
<evidence type="ECO:0000256" key="4">
    <source>
        <dbReference type="ARBA" id="ARBA00022741"/>
    </source>
</evidence>
<dbReference type="SMART" id="SM00382">
    <property type="entry name" value="AAA"/>
    <property type="match status" value="1"/>
</dbReference>
<dbReference type="PROSITE" id="PS50893">
    <property type="entry name" value="ABC_TRANSPORTER_2"/>
    <property type="match status" value="1"/>
</dbReference>
<keyword evidence="6" id="KW-0046">Antibiotic resistance</keyword>
<evidence type="ECO:0000256" key="1">
    <source>
        <dbReference type="ARBA" id="ARBA00004202"/>
    </source>
</evidence>
<dbReference type="Proteomes" id="UP000656881">
    <property type="component" value="Unassembled WGS sequence"/>
</dbReference>
<dbReference type="Pfam" id="PF00005">
    <property type="entry name" value="ABC_tran"/>
    <property type="match status" value="1"/>
</dbReference>
<dbReference type="EMBL" id="BMNG01000008">
    <property type="protein sequence ID" value="GGO47228.1"/>
    <property type="molecule type" value="Genomic_DNA"/>
</dbReference>
<gene>
    <name evidence="8" type="ORF">GCM10012286_40030</name>
</gene>
<accession>A0ABQ2M5U9</accession>
<proteinExistence type="inferred from homology"/>
<organism evidence="8 9">
    <name type="scientific">Streptomyces lasiicapitis</name>
    <dbReference type="NCBI Taxonomy" id="1923961"/>
    <lineage>
        <taxon>Bacteria</taxon>
        <taxon>Bacillati</taxon>
        <taxon>Actinomycetota</taxon>
        <taxon>Actinomycetes</taxon>
        <taxon>Kitasatosporales</taxon>
        <taxon>Streptomycetaceae</taxon>
        <taxon>Streptomyces</taxon>
    </lineage>
</organism>
<reference evidence="9" key="1">
    <citation type="journal article" date="2019" name="Int. J. Syst. Evol. Microbiol.">
        <title>The Global Catalogue of Microorganisms (GCM) 10K type strain sequencing project: providing services to taxonomists for standard genome sequencing and annotation.</title>
        <authorList>
            <consortium name="The Broad Institute Genomics Platform"/>
            <consortium name="The Broad Institute Genome Sequencing Center for Infectious Disease"/>
            <person name="Wu L."/>
            <person name="Ma J."/>
        </authorList>
    </citation>
    <scope>NUCLEOTIDE SEQUENCE [LARGE SCALE GENOMIC DNA]</scope>
    <source>
        <strain evidence="9">CGMCC 4.7349</strain>
    </source>
</reference>